<evidence type="ECO:0000259" key="2">
    <source>
        <dbReference type="Pfam" id="PF01558"/>
    </source>
</evidence>
<evidence type="ECO:0000313" key="3">
    <source>
        <dbReference type="EMBL" id="GAH58189.1"/>
    </source>
</evidence>
<accession>X1HWI3</accession>
<dbReference type="InterPro" id="IPR019752">
    <property type="entry name" value="Pyrv/ketoisovalerate_OxRed_cat"/>
</dbReference>
<evidence type="ECO:0000256" key="1">
    <source>
        <dbReference type="ARBA" id="ARBA00023002"/>
    </source>
</evidence>
<dbReference type="EMBL" id="BARU01019899">
    <property type="protein sequence ID" value="GAH58189.1"/>
    <property type="molecule type" value="Genomic_DNA"/>
</dbReference>
<gene>
    <name evidence="3" type="ORF">S03H2_32737</name>
</gene>
<dbReference type="AlphaFoldDB" id="X1HWI3"/>
<protein>
    <recommendedName>
        <fullName evidence="2">Pyruvate/ketoisovalerate oxidoreductase catalytic domain-containing protein</fullName>
    </recommendedName>
</protein>
<comment type="caution">
    <text evidence="3">The sequence shown here is derived from an EMBL/GenBank/DDBJ whole genome shotgun (WGS) entry which is preliminary data.</text>
</comment>
<dbReference type="InterPro" id="IPR052198">
    <property type="entry name" value="IorB_Oxidoreductase"/>
</dbReference>
<feature type="non-terminal residue" evidence="3">
    <location>
        <position position="1"/>
    </location>
</feature>
<dbReference type="PANTHER" id="PTHR43854">
    <property type="entry name" value="INDOLEPYRUVATE OXIDOREDUCTASE SUBUNIT IORB"/>
    <property type="match status" value="1"/>
</dbReference>
<sequence>LHNNIYFFDADKLALKAGASKTLNVVMLGILLGSDKLPIKEDSLKHSILRFIPKKSQEVNRIAFQLGIEKGKSIRRELL</sequence>
<dbReference type="InterPro" id="IPR002869">
    <property type="entry name" value="Pyrv_flavodox_OxRed_cen"/>
</dbReference>
<dbReference type="PANTHER" id="PTHR43854:SF1">
    <property type="entry name" value="INDOLEPYRUVATE OXIDOREDUCTASE SUBUNIT IORB"/>
    <property type="match status" value="1"/>
</dbReference>
<dbReference type="Pfam" id="PF01558">
    <property type="entry name" value="POR"/>
    <property type="match status" value="1"/>
</dbReference>
<dbReference type="GO" id="GO:0016903">
    <property type="term" value="F:oxidoreductase activity, acting on the aldehyde or oxo group of donors"/>
    <property type="evidence" value="ECO:0007669"/>
    <property type="project" value="InterPro"/>
</dbReference>
<feature type="domain" description="Pyruvate/ketoisovalerate oxidoreductase catalytic" evidence="2">
    <location>
        <begin position="4"/>
        <end position="69"/>
    </location>
</feature>
<reference evidence="3" key="1">
    <citation type="journal article" date="2014" name="Front. Microbiol.">
        <title>High frequency of phylogenetically diverse reductive dehalogenase-homologous genes in deep subseafloor sedimentary metagenomes.</title>
        <authorList>
            <person name="Kawai M."/>
            <person name="Futagami T."/>
            <person name="Toyoda A."/>
            <person name="Takaki Y."/>
            <person name="Nishi S."/>
            <person name="Hori S."/>
            <person name="Arai W."/>
            <person name="Tsubouchi T."/>
            <person name="Morono Y."/>
            <person name="Uchiyama I."/>
            <person name="Ito T."/>
            <person name="Fujiyama A."/>
            <person name="Inagaki F."/>
            <person name="Takami H."/>
        </authorList>
    </citation>
    <scope>NUCLEOTIDE SEQUENCE</scope>
    <source>
        <strain evidence="3">Expedition CK06-06</strain>
    </source>
</reference>
<organism evidence="3">
    <name type="scientific">marine sediment metagenome</name>
    <dbReference type="NCBI Taxonomy" id="412755"/>
    <lineage>
        <taxon>unclassified sequences</taxon>
        <taxon>metagenomes</taxon>
        <taxon>ecological metagenomes</taxon>
    </lineage>
</organism>
<proteinExistence type="predicted"/>
<name>X1HWI3_9ZZZZ</name>
<keyword evidence="1" id="KW-0560">Oxidoreductase</keyword>
<dbReference type="Gene3D" id="3.40.920.10">
    <property type="entry name" value="Pyruvate-ferredoxin oxidoreductase, PFOR, domain III"/>
    <property type="match status" value="1"/>
</dbReference>
<dbReference type="SUPFAM" id="SSF53323">
    <property type="entry name" value="Pyruvate-ferredoxin oxidoreductase, PFOR, domain III"/>
    <property type="match status" value="1"/>
</dbReference>